<sequence length="183" mass="19750">MYSAVFQGEDLQRAFGPEKSNAAACCCYKARLSSFHAKMNDNEQRGSMFRFSNSISSAESSNGNTAEHAMPRLALRRRSHEHPLAMFAIFALGAFVAILLTPVAGPGLISPAASDTISNALREKKKDASVPSHTDLACEGQAWGAEAGECLVAILQETGTAAKRERIRLIQPAKPDQSRPNIF</sequence>
<dbReference type="RefSeq" id="WP_188163208.1">
    <property type="nucleotide sequence ID" value="NZ_JACVVX010000001.1"/>
</dbReference>
<evidence type="ECO:0000256" key="1">
    <source>
        <dbReference type="SAM" id="Phobius"/>
    </source>
</evidence>
<dbReference type="AlphaFoldDB" id="A0A8J6PRS6"/>
<proteinExistence type="predicted"/>
<reference evidence="2" key="1">
    <citation type="submission" date="2020-09" db="EMBL/GenBank/DDBJ databases">
        <title>Genome seq and assembly of Tianweitania sp.</title>
        <authorList>
            <person name="Chhetri G."/>
        </authorList>
    </citation>
    <scope>NUCLEOTIDE SEQUENCE</scope>
    <source>
        <strain evidence="2">Rool2</strain>
    </source>
</reference>
<accession>A0A8J6PRS6</accession>
<keyword evidence="3" id="KW-1185">Reference proteome</keyword>
<evidence type="ECO:0000313" key="2">
    <source>
        <dbReference type="EMBL" id="MBD0413804.1"/>
    </source>
</evidence>
<name>A0A8J6PRS6_9HYPH</name>
<organism evidence="2 3">
    <name type="scientific">Oryzicola mucosus</name>
    <dbReference type="NCBI Taxonomy" id="2767425"/>
    <lineage>
        <taxon>Bacteria</taxon>
        <taxon>Pseudomonadati</taxon>
        <taxon>Pseudomonadota</taxon>
        <taxon>Alphaproteobacteria</taxon>
        <taxon>Hyphomicrobiales</taxon>
        <taxon>Phyllobacteriaceae</taxon>
        <taxon>Oryzicola</taxon>
    </lineage>
</organism>
<evidence type="ECO:0000313" key="3">
    <source>
        <dbReference type="Proteomes" id="UP000643405"/>
    </source>
</evidence>
<protein>
    <submittedName>
        <fullName evidence="2">Uncharacterized protein</fullName>
    </submittedName>
</protein>
<dbReference type="EMBL" id="JACVVX010000001">
    <property type="protein sequence ID" value="MBD0413804.1"/>
    <property type="molecule type" value="Genomic_DNA"/>
</dbReference>
<keyword evidence="1" id="KW-0472">Membrane</keyword>
<keyword evidence="1" id="KW-1133">Transmembrane helix</keyword>
<keyword evidence="1" id="KW-0812">Transmembrane</keyword>
<dbReference type="Proteomes" id="UP000643405">
    <property type="component" value="Unassembled WGS sequence"/>
</dbReference>
<gene>
    <name evidence="2" type="ORF">ICI42_03960</name>
</gene>
<feature type="transmembrane region" description="Helical" evidence="1">
    <location>
        <begin position="84"/>
        <end position="109"/>
    </location>
</feature>
<comment type="caution">
    <text evidence="2">The sequence shown here is derived from an EMBL/GenBank/DDBJ whole genome shotgun (WGS) entry which is preliminary data.</text>
</comment>